<dbReference type="PROSITE" id="PS01186">
    <property type="entry name" value="EGF_2"/>
    <property type="match status" value="1"/>
</dbReference>
<comment type="caution">
    <text evidence="9">The sequence shown here is derived from an EMBL/GenBank/DDBJ whole genome shotgun (WGS) entry which is preliminary data.</text>
</comment>
<feature type="domain" description="Peptidase M12A" evidence="8">
    <location>
        <begin position="132"/>
        <end position="205"/>
    </location>
</feature>
<dbReference type="Gene3D" id="3.40.390.10">
    <property type="entry name" value="Collagenase (Catalytic Domain)"/>
    <property type="match status" value="1"/>
</dbReference>
<name>A0A368FFJ1_ANCCA</name>
<evidence type="ECO:0000259" key="8">
    <source>
        <dbReference type="PROSITE" id="PS51864"/>
    </source>
</evidence>
<evidence type="ECO:0000256" key="6">
    <source>
        <dbReference type="PROSITE-ProRule" id="PRU01211"/>
    </source>
</evidence>
<evidence type="ECO:0000256" key="1">
    <source>
        <dbReference type="ARBA" id="ARBA00022670"/>
    </source>
</evidence>
<dbReference type="STRING" id="29170.A0A368FFJ1"/>
<dbReference type="OrthoDB" id="5785852at2759"/>
<dbReference type="SUPFAM" id="SSF55486">
    <property type="entry name" value="Metalloproteases ('zincins'), catalytic domain"/>
    <property type="match status" value="1"/>
</dbReference>
<keyword evidence="4" id="KW-0862">Zinc</keyword>
<comment type="caution">
    <text evidence="6">Lacks conserved residue(s) required for the propagation of feature annotation.</text>
</comment>
<feature type="chain" id="PRO_5016819990" evidence="7">
    <location>
        <begin position="23"/>
        <end position="364"/>
    </location>
</feature>
<dbReference type="PROSITE" id="PS00022">
    <property type="entry name" value="EGF_1"/>
    <property type="match status" value="1"/>
</dbReference>
<dbReference type="Pfam" id="PF01400">
    <property type="entry name" value="Astacin"/>
    <property type="match status" value="1"/>
</dbReference>
<dbReference type="InterPro" id="IPR024079">
    <property type="entry name" value="MetalloPept_cat_dom_sf"/>
</dbReference>
<dbReference type="AlphaFoldDB" id="A0A368FFJ1"/>
<evidence type="ECO:0000256" key="4">
    <source>
        <dbReference type="ARBA" id="ARBA00022833"/>
    </source>
</evidence>
<keyword evidence="10" id="KW-1185">Reference proteome</keyword>
<dbReference type="PANTHER" id="PTHR10127">
    <property type="entry name" value="DISCOIDIN, CUB, EGF, LAMININ , AND ZINC METALLOPROTEASE DOMAIN CONTAINING"/>
    <property type="match status" value="1"/>
</dbReference>
<dbReference type="PANTHER" id="PTHR10127:SF780">
    <property type="entry name" value="METALLOENDOPEPTIDASE"/>
    <property type="match status" value="1"/>
</dbReference>
<dbReference type="InterPro" id="IPR000742">
    <property type="entry name" value="EGF"/>
</dbReference>
<reference evidence="9 10" key="1">
    <citation type="submission" date="2014-10" db="EMBL/GenBank/DDBJ databases">
        <title>Draft genome of the hookworm Ancylostoma caninum.</title>
        <authorList>
            <person name="Mitreva M."/>
        </authorList>
    </citation>
    <scope>NUCLEOTIDE SEQUENCE [LARGE SCALE GENOMIC DNA]</scope>
    <source>
        <strain evidence="9 10">Baltimore</strain>
    </source>
</reference>
<evidence type="ECO:0000313" key="10">
    <source>
        <dbReference type="Proteomes" id="UP000252519"/>
    </source>
</evidence>
<evidence type="ECO:0000256" key="3">
    <source>
        <dbReference type="ARBA" id="ARBA00022801"/>
    </source>
</evidence>
<accession>A0A368FFJ1</accession>
<dbReference type="GO" id="GO:0046872">
    <property type="term" value="F:metal ion binding"/>
    <property type="evidence" value="ECO:0007669"/>
    <property type="project" value="UniProtKB-KW"/>
</dbReference>
<keyword evidence="1" id="KW-0645">Protease</keyword>
<sequence length="364" mass="40407">MILLKQCYVNLLLVLVTDVGAALSPKAKESLVQALRGTSLEKRQARLEHLGALYFENRKGEGQQKSNVSAITRTPPTDLISNNVSDSSIAEINQREGVVDYLFQGDINLSEEQLDRIEKGLAANGTSRTKRQANYHGNFVKLNPEDVISYNPYEYGSTMHYDAAAFSSTNSYTILPFDVPYTRTIGSRTITFYDIKTINDHYRCHDQCGAGSAVCLNGGEPNPRNCTICNCPAGYGGATCNQRPAGCGQALTATALWQVKQFSFGNAAVTTYRDSYMECNHRVQAPAGKRIQIRVTYMKGGYCRHGCHANSIEPKVRADMRATNPRICCSDMLNEVFTSALNPTPIVSYNRHLTSTYTFHYRFI</sequence>
<dbReference type="EMBL" id="JOJR01001432">
    <property type="protein sequence ID" value="RCN30923.1"/>
    <property type="molecule type" value="Genomic_DNA"/>
</dbReference>
<proteinExistence type="predicted"/>
<protein>
    <submittedName>
        <fullName evidence="9">Astacin</fullName>
    </submittedName>
</protein>
<dbReference type="GO" id="GO:0004222">
    <property type="term" value="F:metalloendopeptidase activity"/>
    <property type="evidence" value="ECO:0007669"/>
    <property type="project" value="InterPro"/>
</dbReference>
<keyword evidence="3" id="KW-0378">Hydrolase</keyword>
<evidence type="ECO:0000256" key="7">
    <source>
        <dbReference type="SAM" id="SignalP"/>
    </source>
</evidence>
<keyword evidence="7" id="KW-0732">Signal</keyword>
<evidence type="ECO:0000313" key="9">
    <source>
        <dbReference type="EMBL" id="RCN30923.1"/>
    </source>
</evidence>
<keyword evidence="2" id="KW-0479">Metal-binding</keyword>
<keyword evidence="5" id="KW-0482">Metalloprotease</keyword>
<gene>
    <name evidence="9" type="ORF">ANCCAN_23296</name>
</gene>
<organism evidence="9 10">
    <name type="scientific">Ancylostoma caninum</name>
    <name type="common">Dog hookworm</name>
    <dbReference type="NCBI Taxonomy" id="29170"/>
    <lineage>
        <taxon>Eukaryota</taxon>
        <taxon>Metazoa</taxon>
        <taxon>Ecdysozoa</taxon>
        <taxon>Nematoda</taxon>
        <taxon>Chromadorea</taxon>
        <taxon>Rhabditida</taxon>
        <taxon>Rhabditina</taxon>
        <taxon>Rhabditomorpha</taxon>
        <taxon>Strongyloidea</taxon>
        <taxon>Ancylostomatidae</taxon>
        <taxon>Ancylostomatinae</taxon>
        <taxon>Ancylostoma</taxon>
    </lineage>
</organism>
<dbReference type="GO" id="GO:0006508">
    <property type="term" value="P:proteolysis"/>
    <property type="evidence" value="ECO:0007669"/>
    <property type="project" value="UniProtKB-KW"/>
</dbReference>
<dbReference type="InterPro" id="IPR001506">
    <property type="entry name" value="Peptidase_M12A"/>
</dbReference>
<feature type="signal peptide" evidence="7">
    <location>
        <begin position="1"/>
        <end position="22"/>
    </location>
</feature>
<dbReference type="PROSITE" id="PS51864">
    <property type="entry name" value="ASTACIN"/>
    <property type="match status" value="1"/>
</dbReference>
<dbReference type="Proteomes" id="UP000252519">
    <property type="component" value="Unassembled WGS sequence"/>
</dbReference>
<evidence type="ECO:0000256" key="5">
    <source>
        <dbReference type="ARBA" id="ARBA00023049"/>
    </source>
</evidence>
<evidence type="ECO:0000256" key="2">
    <source>
        <dbReference type="ARBA" id="ARBA00022723"/>
    </source>
</evidence>